<evidence type="ECO:0000256" key="5">
    <source>
        <dbReference type="ARBA" id="ARBA00023136"/>
    </source>
</evidence>
<feature type="transmembrane region" description="Helical" evidence="7">
    <location>
        <begin position="379"/>
        <end position="398"/>
    </location>
</feature>
<evidence type="ECO:0000256" key="6">
    <source>
        <dbReference type="SAM" id="MobiDB-lite"/>
    </source>
</evidence>
<comment type="caution">
    <text evidence="8">The sequence shown here is derived from an EMBL/GenBank/DDBJ whole genome shotgun (WGS) entry which is preliminary data.</text>
</comment>
<keyword evidence="2" id="KW-0813">Transport</keyword>
<organism evidence="8 9">
    <name type="scientific">Paracoccus simplex</name>
    <dbReference type="NCBI Taxonomy" id="2086346"/>
    <lineage>
        <taxon>Bacteria</taxon>
        <taxon>Pseudomonadati</taxon>
        <taxon>Pseudomonadota</taxon>
        <taxon>Alphaproteobacteria</taxon>
        <taxon>Rhodobacterales</taxon>
        <taxon>Paracoccaceae</taxon>
        <taxon>Paracoccus</taxon>
    </lineage>
</organism>
<sequence length="565" mass="60232">MSAGQQPAPAPVSALPAFVPMSWPATLGYIGASVTIGLTQGLAQGFVSTNIPQIAGDLGATQTQATWLMAAFLIPRASMPLLLIKIRTQFGLRRFAEVAILVYFAVSLTAFAVSDLRSAVAVQFFAGMASAPLSTLAFMYMLEPLPPAWKMRLGLPMVLAMVAAGPMLARVISPALMGDHGWDGLHVMALGMAAVSLGLVYALPLTSQPRVKVIAAMDLVSWLLIATGFGGLTVAFVMGSIHWWTDAAWLGWVMALAVVTLTLAVVIELHRKTPLLDIRWLSSPAMLHLTATLLIFRLVLSEQSAGAPRMFQILGVTQDQLVPLFALITLATVLGGLALVPFMKPSRVPLFHLIALALIGAGAWMDSHSTIDTRPAQMMLSQALIAFAGSFFLAPAMMQGLISALARGPAYILSFIIVFLSTQSLGGAMGSGLFSTFINHRQAMHLQVLRESMATADPLTTAAVARNMALLGPQLPDLAARKAQAVALIAQEATNQAYVMAYNDAYFLTFLAAAAALCALVLHLFRDWLAARFWPRPARPAQPQPAQPQPVQTQPAPTSQPEPAK</sequence>
<feature type="region of interest" description="Disordered" evidence="6">
    <location>
        <begin position="537"/>
        <end position="565"/>
    </location>
</feature>
<evidence type="ECO:0000256" key="3">
    <source>
        <dbReference type="ARBA" id="ARBA00022692"/>
    </source>
</evidence>
<keyword evidence="9" id="KW-1185">Reference proteome</keyword>
<feature type="transmembrane region" description="Helical" evidence="7">
    <location>
        <begin position="320"/>
        <end position="343"/>
    </location>
</feature>
<evidence type="ECO:0000256" key="1">
    <source>
        <dbReference type="ARBA" id="ARBA00004127"/>
    </source>
</evidence>
<dbReference type="SUPFAM" id="SSF103473">
    <property type="entry name" value="MFS general substrate transporter"/>
    <property type="match status" value="1"/>
</dbReference>
<keyword evidence="3 7" id="KW-0812">Transmembrane</keyword>
<feature type="transmembrane region" description="Helical" evidence="7">
    <location>
        <begin position="95"/>
        <end position="114"/>
    </location>
</feature>
<feature type="transmembrane region" description="Helical" evidence="7">
    <location>
        <begin position="281"/>
        <end position="300"/>
    </location>
</feature>
<dbReference type="EMBL" id="JBHRXE010000020">
    <property type="protein sequence ID" value="MFC3569626.1"/>
    <property type="molecule type" value="Genomic_DNA"/>
</dbReference>
<name>A0ABV7RZX2_9RHOB</name>
<evidence type="ECO:0000256" key="4">
    <source>
        <dbReference type="ARBA" id="ARBA00022989"/>
    </source>
</evidence>
<keyword evidence="4 7" id="KW-1133">Transmembrane helix</keyword>
<dbReference type="PANTHER" id="PTHR23501">
    <property type="entry name" value="MAJOR FACILITATOR SUPERFAMILY"/>
    <property type="match status" value="1"/>
</dbReference>
<feature type="transmembrane region" description="Helical" evidence="7">
    <location>
        <begin position="249"/>
        <end position="269"/>
    </location>
</feature>
<feature type="transmembrane region" description="Helical" evidence="7">
    <location>
        <begin position="505"/>
        <end position="525"/>
    </location>
</feature>
<feature type="compositionally biased region" description="Low complexity" evidence="6">
    <location>
        <begin position="549"/>
        <end position="565"/>
    </location>
</feature>
<feature type="transmembrane region" description="Helical" evidence="7">
    <location>
        <begin position="410"/>
        <end position="434"/>
    </location>
</feature>
<accession>A0ABV7RZX2</accession>
<proteinExistence type="predicted"/>
<comment type="subcellular location">
    <subcellularLocation>
        <location evidence="1">Endomembrane system</location>
        <topology evidence="1">Multi-pass membrane protein</topology>
    </subcellularLocation>
</comment>
<feature type="transmembrane region" description="Helical" evidence="7">
    <location>
        <begin position="120"/>
        <end position="141"/>
    </location>
</feature>
<dbReference type="Proteomes" id="UP001595596">
    <property type="component" value="Unassembled WGS sequence"/>
</dbReference>
<gene>
    <name evidence="8" type="ORF">ACFOMP_09195</name>
</gene>
<dbReference type="Gene3D" id="1.20.1250.20">
    <property type="entry name" value="MFS general substrate transporter like domains"/>
    <property type="match status" value="1"/>
</dbReference>
<dbReference type="PANTHER" id="PTHR23501:SF191">
    <property type="entry name" value="VACUOLAR BASIC AMINO ACID TRANSPORTER 4"/>
    <property type="match status" value="1"/>
</dbReference>
<feature type="transmembrane region" description="Helical" evidence="7">
    <location>
        <begin position="350"/>
        <end position="367"/>
    </location>
</feature>
<feature type="transmembrane region" description="Helical" evidence="7">
    <location>
        <begin position="219"/>
        <end position="243"/>
    </location>
</feature>
<protein>
    <submittedName>
        <fullName evidence="8">MFS transporter</fullName>
    </submittedName>
</protein>
<dbReference type="RefSeq" id="WP_379029738.1">
    <property type="nucleotide sequence ID" value="NZ_JBHRXE010000020.1"/>
</dbReference>
<dbReference type="InterPro" id="IPR036259">
    <property type="entry name" value="MFS_trans_sf"/>
</dbReference>
<feature type="compositionally biased region" description="Pro residues" evidence="6">
    <location>
        <begin position="537"/>
        <end position="548"/>
    </location>
</feature>
<reference evidence="9" key="1">
    <citation type="journal article" date="2019" name="Int. J. Syst. Evol. Microbiol.">
        <title>The Global Catalogue of Microorganisms (GCM) 10K type strain sequencing project: providing services to taxonomists for standard genome sequencing and annotation.</title>
        <authorList>
            <consortium name="The Broad Institute Genomics Platform"/>
            <consortium name="The Broad Institute Genome Sequencing Center for Infectious Disease"/>
            <person name="Wu L."/>
            <person name="Ma J."/>
        </authorList>
    </citation>
    <scope>NUCLEOTIDE SEQUENCE [LARGE SCALE GENOMIC DNA]</scope>
    <source>
        <strain evidence="9">VKM B-3226</strain>
    </source>
</reference>
<evidence type="ECO:0000256" key="2">
    <source>
        <dbReference type="ARBA" id="ARBA00022448"/>
    </source>
</evidence>
<evidence type="ECO:0000313" key="9">
    <source>
        <dbReference type="Proteomes" id="UP001595596"/>
    </source>
</evidence>
<evidence type="ECO:0000256" key="7">
    <source>
        <dbReference type="SAM" id="Phobius"/>
    </source>
</evidence>
<feature type="transmembrane region" description="Helical" evidence="7">
    <location>
        <begin position="153"/>
        <end position="173"/>
    </location>
</feature>
<feature type="transmembrane region" description="Helical" evidence="7">
    <location>
        <begin position="185"/>
        <end position="207"/>
    </location>
</feature>
<evidence type="ECO:0000313" key="8">
    <source>
        <dbReference type="EMBL" id="MFC3569626.1"/>
    </source>
</evidence>
<keyword evidence="5 7" id="KW-0472">Membrane</keyword>